<evidence type="ECO:0000256" key="6">
    <source>
        <dbReference type="ARBA" id="ARBA00023004"/>
    </source>
</evidence>
<evidence type="ECO:0000256" key="3">
    <source>
        <dbReference type="ARBA" id="ARBA00022617"/>
    </source>
</evidence>
<evidence type="ECO:0000313" key="10">
    <source>
        <dbReference type="Proteomes" id="UP000184171"/>
    </source>
</evidence>
<dbReference type="InterPro" id="IPR036280">
    <property type="entry name" value="Multihaem_cyt_sf"/>
</dbReference>
<evidence type="ECO:0000256" key="2">
    <source>
        <dbReference type="ARBA" id="ARBA00022448"/>
    </source>
</evidence>
<dbReference type="RefSeq" id="WP_072908290.1">
    <property type="nucleotide sequence ID" value="NZ_FQZT01000006.1"/>
</dbReference>
<proteinExistence type="predicted"/>
<dbReference type="Proteomes" id="UP000184171">
    <property type="component" value="Unassembled WGS sequence"/>
</dbReference>
<dbReference type="PANTHER" id="PTHR30333:SF1">
    <property type="entry name" value="CYTOCHROME C-TYPE PROTEIN NAPC"/>
    <property type="match status" value="1"/>
</dbReference>
<name>A0A1M6HYB1_MALRU</name>
<gene>
    <name evidence="9" type="ORF">SAMN02745165_01925</name>
</gene>
<keyword evidence="2" id="KW-0813">Transport</keyword>
<keyword evidence="7" id="KW-0472">Membrane</keyword>
<dbReference type="SUPFAM" id="SSF48695">
    <property type="entry name" value="Multiheme cytochromes"/>
    <property type="match status" value="1"/>
</dbReference>
<dbReference type="GO" id="GO:0016020">
    <property type="term" value="C:membrane"/>
    <property type="evidence" value="ECO:0007669"/>
    <property type="project" value="UniProtKB-SubCell"/>
</dbReference>
<keyword evidence="3" id="KW-0349">Heme</keyword>
<keyword evidence="10" id="KW-1185">Reference proteome</keyword>
<feature type="chain" id="PRO_5012477685" evidence="8">
    <location>
        <begin position="24"/>
        <end position="390"/>
    </location>
</feature>
<keyword evidence="6" id="KW-0408">Iron</keyword>
<keyword evidence="8" id="KW-0732">Signal</keyword>
<dbReference type="GO" id="GO:0009061">
    <property type="term" value="P:anaerobic respiration"/>
    <property type="evidence" value="ECO:0007669"/>
    <property type="project" value="TreeGrafter"/>
</dbReference>
<sequence>MKKSLMIISAIFFSLCLTGTAFAFHGGGVAHCDGCHSMHAGNGNDRFGAQGPSLTNGSDASSTCLNCHDGSARYHVNSAGGDNTNEGGDFHWTADNGYAFVQRGNVVAINNNNFGHNMLAADFGLANDTDLAAAPGGGFPSAGFGCTGCHDPHGQAGGGTIGGALPISVSGSYGEVPAAGTQAGNYRILYDSNRVGFAEDAPIARANSYDGASVQYGDGMSGWCANCHLGFYTQSASGGMHPTDVAVPATYDSYVATGNFTGVNATAYDPLVPIERGGVTASSELPDPEVAADAGFGTTGTSQVMCLTCHRAHASPFENALRWDYTTSEFIAENWTHLTGTGAVLPDPAVAALYYKHGTVVDVALDPQNPWDGGYGEYQRSLCNKCHVQD</sequence>
<dbReference type="InterPro" id="IPR051174">
    <property type="entry name" value="Cytochrome_c-type_ET"/>
</dbReference>
<comment type="subcellular location">
    <subcellularLocation>
        <location evidence="1">Membrane</location>
    </subcellularLocation>
</comment>
<keyword evidence="5" id="KW-0249">Electron transport</keyword>
<dbReference type="AlphaFoldDB" id="A0A1M6HYB1"/>
<feature type="signal peptide" evidence="8">
    <location>
        <begin position="1"/>
        <end position="23"/>
    </location>
</feature>
<dbReference type="GO" id="GO:0046872">
    <property type="term" value="F:metal ion binding"/>
    <property type="evidence" value="ECO:0007669"/>
    <property type="project" value="UniProtKB-KW"/>
</dbReference>
<dbReference type="EMBL" id="FQZT01000006">
    <property type="protein sequence ID" value="SHJ27161.1"/>
    <property type="molecule type" value="Genomic_DNA"/>
</dbReference>
<dbReference type="PANTHER" id="PTHR30333">
    <property type="entry name" value="CYTOCHROME C-TYPE PROTEIN"/>
    <property type="match status" value="1"/>
</dbReference>
<evidence type="ECO:0000256" key="5">
    <source>
        <dbReference type="ARBA" id="ARBA00022982"/>
    </source>
</evidence>
<organism evidence="9 10">
    <name type="scientific">Malonomonas rubra DSM 5091</name>
    <dbReference type="NCBI Taxonomy" id="1122189"/>
    <lineage>
        <taxon>Bacteria</taxon>
        <taxon>Pseudomonadati</taxon>
        <taxon>Thermodesulfobacteriota</taxon>
        <taxon>Desulfuromonadia</taxon>
        <taxon>Desulfuromonadales</taxon>
        <taxon>Geopsychrobacteraceae</taxon>
        <taxon>Malonomonas</taxon>
    </lineage>
</organism>
<reference evidence="9 10" key="1">
    <citation type="submission" date="2016-11" db="EMBL/GenBank/DDBJ databases">
        <authorList>
            <person name="Jaros S."/>
            <person name="Januszkiewicz K."/>
            <person name="Wedrychowicz H."/>
        </authorList>
    </citation>
    <scope>NUCLEOTIDE SEQUENCE [LARGE SCALE GENOMIC DNA]</scope>
    <source>
        <strain evidence="9 10">DSM 5091</strain>
    </source>
</reference>
<dbReference type="CDD" id="cd21555">
    <property type="entry name" value="OmcS-like"/>
    <property type="match status" value="1"/>
</dbReference>
<dbReference type="GO" id="GO:0009055">
    <property type="term" value="F:electron transfer activity"/>
    <property type="evidence" value="ECO:0007669"/>
    <property type="project" value="TreeGrafter"/>
</dbReference>
<dbReference type="Gene3D" id="1.10.1130.10">
    <property type="entry name" value="Flavocytochrome C3, Chain A"/>
    <property type="match status" value="1"/>
</dbReference>
<evidence type="ECO:0000256" key="8">
    <source>
        <dbReference type="SAM" id="SignalP"/>
    </source>
</evidence>
<evidence type="ECO:0000256" key="4">
    <source>
        <dbReference type="ARBA" id="ARBA00022723"/>
    </source>
</evidence>
<evidence type="ECO:0000256" key="7">
    <source>
        <dbReference type="ARBA" id="ARBA00023136"/>
    </source>
</evidence>
<dbReference type="STRING" id="1122189.SAMN02745165_01925"/>
<accession>A0A1M6HYB1</accession>
<evidence type="ECO:0000313" key="9">
    <source>
        <dbReference type="EMBL" id="SHJ27161.1"/>
    </source>
</evidence>
<dbReference type="OrthoDB" id="9771829at2"/>
<evidence type="ECO:0000256" key="1">
    <source>
        <dbReference type="ARBA" id="ARBA00004370"/>
    </source>
</evidence>
<protein>
    <submittedName>
        <fullName evidence="9">Doubled CXXCH domain-containing protein</fullName>
    </submittedName>
</protein>
<keyword evidence="4" id="KW-0479">Metal-binding</keyword>